<gene>
    <name evidence="1" type="ORF">PC113_g17985</name>
</gene>
<sequence>MSTSVTEGLSYLANQGDAIEAKLFQNIEFAKTDKRSSEARGADHRCTLEDSTDATSELTRSASRRFAPLFTCKKRAYAALPLTQPLHPVVCSCVLDLNQCMLLWASCNTVGTPILGIVTASTS</sequence>
<dbReference type="EMBL" id="RCMG01000812">
    <property type="protein sequence ID" value="KAG2846433.1"/>
    <property type="molecule type" value="Genomic_DNA"/>
</dbReference>
<organism evidence="1 2">
    <name type="scientific">Phytophthora cactorum</name>
    <dbReference type="NCBI Taxonomy" id="29920"/>
    <lineage>
        <taxon>Eukaryota</taxon>
        <taxon>Sar</taxon>
        <taxon>Stramenopiles</taxon>
        <taxon>Oomycota</taxon>
        <taxon>Peronosporomycetes</taxon>
        <taxon>Peronosporales</taxon>
        <taxon>Peronosporaceae</taxon>
        <taxon>Phytophthora</taxon>
    </lineage>
</organism>
<accession>A0A8T0Y9T6</accession>
<dbReference type="AlphaFoldDB" id="A0A8T0Y9T6"/>
<protein>
    <submittedName>
        <fullName evidence="1">Uncharacterized protein</fullName>
    </submittedName>
</protein>
<evidence type="ECO:0000313" key="2">
    <source>
        <dbReference type="Proteomes" id="UP000735874"/>
    </source>
</evidence>
<comment type="caution">
    <text evidence="1">The sequence shown here is derived from an EMBL/GenBank/DDBJ whole genome shotgun (WGS) entry which is preliminary data.</text>
</comment>
<reference evidence="1" key="1">
    <citation type="submission" date="2018-10" db="EMBL/GenBank/DDBJ databases">
        <title>Effector identification in a new, highly contiguous assembly of the strawberry crown rot pathogen Phytophthora cactorum.</title>
        <authorList>
            <person name="Armitage A.D."/>
            <person name="Nellist C.F."/>
            <person name="Bates H."/>
            <person name="Vickerstaff R.J."/>
            <person name="Harrison R.J."/>
        </authorList>
    </citation>
    <scope>NUCLEOTIDE SEQUENCE</scope>
    <source>
        <strain evidence="1">15-7</strain>
    </source>
</reference>
<evidence type="ECO:0000313" key="1">
    <source>
        <dbReference type="EMBL" id="KAG2846433.1"/>
    </source>
</evidence>
<proteinExistence type="predicted"/>
<name>A0A8T0Y9T6_9STRA</name>
<dbReference type="Proteomes" id="UP000735874">
    <property type="component" value="Unassembled WGS sequence"/>
</dbReference>